<dbReference type="GO" id="GO:0016020">
    <property type="term" value="C:membrane"/>
    <property type="evidence" value="ECO:0007669"/>
    <property type="project" value="UniProtKB-SubCell"/>
</dbReference>
<evidence type="ECO:0000256" key="3">
    <source>
        <dbReference type="ARBA" id="ARBA00022692"/>
    </source>
</evidence>
<keyword evidence="5 6" id="KW-0472">Membrane</keyword>
<comment type="similarity">
    <text evidence="2">Belongs to the peroxisomal membrane protein PXMP2/4 family.</text>
</comment>
<evidence type="ECO:0000256" key="1">
    <source>
        <dbReference type="ARBA" id="ARBA00004141"/>
    </source>
</evidence>
<dbReference type="InterPro" id="IPR007248">
    <property type="entry name" value="Mpv17_PMP22"/>
</dbReference>
<proteinExistence type="inferred from homology"/>
<reference evidence="7 8" key="1">
    <citation type="journal article" date="2022" name="Nat. Genet.">
        <title>Improved pea reference genome and pan-genome highlight genomic features and evolutionary characteristics.</title>
        <authorList>
            <person name="Yang T."/>
            <person name="Liu R."/>
            <person name="Luo Y."/>
            <person name="Hu S."/>
            <person name="Wang D."/>
            <person name="Wang C."/>
            <person name="Pandey M.K."/>
            <person name="Ge S."/>
            <person name="Xu Q."/>
            <person name="Li N."/>
            <person name="Li G."/>
            <person name="Huang Y."/>
            <person name="Saxena R.K."/>
            <person name="Ji Y."/>
            <person name="Li M."/>
            <person name="Yan X."/>
            <person name="He Y."/>
            <person name="Liu Y."/>
            <person name="Wang X."/>
            <person name="Xiang C."/>
            <person name="Varshney R.K."/>
            <person name="Ding H."/>
            <person name="Gao S."/>
            <person name="Zong X."/>
        </authorList>
    </citation>
    <scope>NUCLEOTIDE SEQUENCE [LARGE SCALE GENOMIC DNA]</scope>
    <source>
        <strain evidence="7 8">cv. Zhongwan 6</strain>
    </source>
</reference>
<protein>
    <submittedName>
        <fullName evidence="7">Peroxisomal membrane protein pmp22, variant 2</fullName>
    </submittedName>
</protein>
<dbReference type="Pfam" id="PF04117">
    <property type="entry name" value="Mpv17_PMP22"/>
    <property type="match status" value="1"/>
</dbReference>
<gene>
    <name evidence="7" type="ORF">KIW84_014873</name>
</gene>
<dbReference type="AlphaFoldDB" id="A0A9D5GZU5"/>
<name>A0A9D5GZU5_PEA</name>
<dbReference type="Proteomes" id="UP001058974">
    <property type="component" value="Chromosome 1"/>
</dbReference>
<evidence type="ECO:0000313" key="7">
    <source>
        <dbReference type="EMBL" id="KAI5447183.1"/>
    </source>
</evidence>
<feature type="transmembrane region" description="Helical" evidence="6">
    <location>
        <begin position="88"/>
        <end position="108"/>
    </location>
</feature>
<accession>A0A9D5GZU5</accession>
<comment type="subcellular location">
    <subcellularLocation>
        <location evidence="1">Membrane</location>
        <topology evidence="1">Multi-pass membrane protein</topology>
    </subcellularLocation>
</comment>
<dbReference type="Gramene" id="Psat01G0487300-T2">
    <property type="protein sequence ID" value="KAI5447183.1"/>
    <property type="gene ID" value="KIW84_014873"/>
</dbReference>
<keyword evidence="8" id="KW-1185">Reference proteome</keyword>
<evidence type="ECO:0000256" key="4">
    <source>
        <dbReference type="ARBA" id="ARBA00022989"/>
    </source>
</evidence>
<sequence length="118" mass="14079">MWKQEEKMRSRRPECHICSLLFDFSVFVSLSGFTKQTQTFTDLLFRSRKMGSVAKNGLNNYVKQLQEHPLRTKFWPVVGWINYKFMPLHFRVVFHSLIAFCWGIFLNLRARSMTLTKP</sequence>
<keyword evidence="4 6" id="KW-1133">Transmembrane helix</keyword>
<evidence type="ECO:0000256" key="2">
    <source>
        <dbReference type="ARBA" id="ARBA00006824"/>
    </source>
</evidence>
<evidence type="ECO:0000256" key="5">
    <source>
        <dbReference type="ARBA" id="ARBA00023136"/>
    </source>
</evidence>
<organism evidence="7 8">
    <name type="scientific">Pisum sativum</name>
    <name type="common">Garden pea</name>
    <name type="synonym">Lathyrus oleraceus</name>
    <dbReference type="NCBI Taxonomy" id="3888"/>
    <lineage>
        <taxon>Eukaryota</taxon>
        <taxon>Viridiplantae</taxon>
        <taxon>Streptophyta</taxon>
        <taxon>Embryophyta</taxon>
        <taxon>Tracheophyta</taxon>
        <taxon>Spermatophyta</taxon>
        <taxon>Magnoliopsida</taxon>
        <taxon>eudicotyledons</taxon>
        <taxon>Gunneridae</taxon>
        <taxon>Pentapetalae</taxon>
        <taxon>rosids</taxon>
        <taxon>fabids</taxon>
        <taxon>Fabales</taxon>
        <taxon>Fabaceae</taxon>
        <taxon>Papilionoideae</taxon>
        <taxon>50 kb inversion clade</taxon>
        <taxon>NPAAA clade</taxon>
        <taxon>Hologalegina</taxon>
        <taxon>IRL clade</taxon>
        <taxon>Fabeae</taxon>
        <taxon>Lathyrus</taxon>
    </lineage>
</organism>
<dbReference type="EMBL" id="JAMSHJ010000001">
    <property type="protein sequence ID" value="KAI5447183.1"/>
    <property type="molecule type" value="Genomic_DNA"/>
</dbReference>
<evidence type="ECO:0000256" key="6">
    <source>
        <dbReference type="SAM" id="Phobius"/>
    </source>
</evidence>
<evidence type="ECO:0000313" key="8">
    <source>
        <dbReference type="Proteomes" id="UP001058974"/>
    </source>
</evidence>
<comment type="caution">
    <text evidence="7">The sequence shown here is derived from an EMBL/GenBank/DDBJ whole genome shotgun (WGS) entry which is preliminary data.</text>
</comment>
<keyword evidence="3 6" id="KW-0812">Transmembrane</keyword>